<dbReference type="Proteomes" id="UP001206821">
    <property type="component" value="Unassembled WGS sequence"/>
</dbReference>
<accession>A0ABT2KYU6</accession>
<dbReference type="RefSeq" id="WP_034814935.1">
    <property type="nucleotide sequence ID" value="NZ_CP073101.1"/>
</dbReference>
<organism evidence="1 2">
    <name type="scientific">Exiguobacterium alkaliphilum</name>
    <dbReference type="NCBI Taxonomy" id="1428684"/>
    <lineage>
        <taxon>Bacteria</taxon>
        <taxon>Bacillati</taxon>
        <taxon>Bacillota</taxon>
        <taxon>Bacilli</taxon>
        <taxon>Bacillales</taxon>
        <taxon>Bacillales Family XII. Incertae Sedis</taxon>
        <taxon>Exiguobacterium</taxon>
    </lineage>
</organism>
<evidence type="ECO:0000313" key="1">
    <source>
        <dbReference type="EMBL" id="MCT4795636.1"/>
    </source>
</evidence>
<protein>
    <submittedName>
        <fullName evidence="1">Uncharacterized protein</fullName>
    </submittedName>
</protein>
<comment type="caution">
    <text evidence="1">The sequence shown here is derived from an EMBL/GenBank/DDBJ whole genome shotgun (WGS) entry which is preliminary data.</text>
</comment>
<gene>
    <name evidence="1" type="ORF">NQG31_08765</name>
</gene>
<evidence type="ECO:0000313" key="2">
    <source>
        <dbReference type="Proteomes" id="UP001206821"/>
    </source>
</evidence>
<name>A0ABT2KYU6_9BACL</name>
<proteinExistence type="predicted"/>
<sequence>MRQDAKNGWIQRLTYVIEIDDIKALHLNNGVFAFYRKNRLVQGFEPFDIKAPNEMSKRPYHFDHHNLAHLHERFPESIPMYDASIQTRRAWSDLVRAGLCDIIADGKLSFEHIDDNGNVLEASIRWIGEPITID</sequence>
<reference evidence="1 2" key="1">
    <citation type="submission" date="2022-07" db="EMBL/GenBank/DDBJ databases">
        <title>Genomic and pangenome structural analysis of the polyextremophile Exiguobacterium.</title>
        <authorList>
            <person name="Shen L."/>
        </authorList>
    </citation>
    <scope>NUCLEOTIDE SEQUENCE [LARGE SCALE GENOMIC DNA]</scope>
    <source>
        <strain evidence="1 2">12_1</strain>
    </source>
</reference>
<keyword evidence="2" id="KW-1185">Reference proteome</keyword>
<dbReference type="EMBL" id="JANIEK010000031">
    <property type="protein sequence ID" value="MCT4795636.1"/>
    <property type="molecule type" value="Genomic_DNA"/>
</dbReference>